<evidence type="ECO:0000313" key="2">
    <source>
        <dbReference type="EMBL" id="MEJ2885442.1"/>
    </source>
</evidence>
<gene>
    <name evidence="2" type="ORF">WCD41_03200</name>
</gene>
<comment type="caution">
    <text evidence="2">The sequence shown here is derived from an EMBL/GenBank/DDBJ whole genome shotgun (WGS) entry which is preliminary data.</text>
</comment>
<dbReference type="RefSeq" id="WP_337711922.1">
    <property type="nucleotide sequence ID" value="NZ_JBBEGL010000001.1"/>
</dbReference>
<proteinExistence type="predicted"/>
<keyword evidence="3" id="KW-1185">Reference proteome</keyword>
<keyword evidence="1" id="KW-0472">Membrane</keyword>
<sequence length="445" mass="48254">MTAYLRQFADDELYRRNAFRVTAVATDAGPRVVRERQKKDAAAAAVGVVVGSDPRLPLPQTPTAEEVRAAFEVLADPRRRLVHELFWLWGDVVDCGCAPDTHERHDRAVRAHAAALEDGGPWADARASWVAALDDAGTWAHLRTRVATADARRLGVDAVDELRAGAPRALVATVVARAARDPEPARLRGEAERWGLRPSELDDLLLDVVHEDIAAVEAHLVEARARLDTDPRAALRALRPAVVDELDRIDDLAPADRFRPVAELRNDAAIVLNNAALAVVEREPAADVTVAVDAYQDALSLATDPATRATVTGNRESARRRPRTAAVLGRFGLGPGQEDVLMERMVVALESRRLHDAHLMVSALLEIVDDPGERAQLRDVQRRIQAARTQSPVGRRHGGAATPVFWVGLLLTLLGAVVLVVGIGGWGPLAFGLGVFLMGVGWRRA</sequence>
<accession>A0ABU8N0D3</accession>
<keyword evidence="1" id="KW-0812">Transmembrane</keyword>
<name>A0ABU8N0D3_9PSEU</name>
<evidence type="ECO:0000256" key="1">
    <source>
        <dbReference type="SAM" id="Phobius"/>
    </source>
</evidence>
<evidence type="ECO:0000313" key="3">
    <source>
        <dbReference type="Proteomes" id="UP001370100"/>
    </source>
</evidence>
<protein>
    <submittedName>
        <fullName evidence="2">Uncharacterized protein</fullName>
    </submittedName>
</protein>
<keyword evidence="1" id="KW-1133">Transmembrane helix</keyword>
<feature type="transmembrane region" description="Helical" evidence="1">
    <location>
        <begin position="404"/>
        <end position="437"/>
    </location>
</feature>
<reference evidence="2 3" key="1">
    <citation type="submission" date="2024-03" db="EMBL/GenBank/DDBJ databases">
        <title>Actinomycetospora sp. OC33-EN06, a novel actinomycete isolated from wild orchid (Aerides multiflora).</title>
        <authorList>
            <person name="Suriyachadkun C."/>
        </authorList>
    </citation>
    <scope>NUCLEOTIDE SEQUENCE [LARGE SCALE GENOMIC DNA]</scope>
    <source>
        <strain evidence="2 3">OC33-EN06</strain>
    </source>
</reference>
<dbReference type="Proteomes" id="UP001370100">
    <property type="component" value="Unassembled WGS sequence"/>
</dbReference>
<dbReference type="EMBL" id="JBBEGL010000001">
    <property type="protein sequence ID" value="MEJ2885442.1"/>
    <property type="molecule type" value="Genomic_DNA"/>
</dbReference>
<organism evidence="2 3">
    <name type="scientific">Actinomycetospora aeridis</name>
    <dbReference type="NCBI Taxonomy" id="3129231"/>
    <lineage>
        <taxon>Bacteria</taxon>
        <taxon>Bacillati</taxon>
        <taxon>Actinomycetota</taxon>
        <taxon>Actinomycetes</taxon>
        <taxon>Pseudonocardiales</taxon>
        <taxon>Pseudonocardiaceae</taxon>
        <taxon>Actinomycetospora</taxon>
    </lineage>
</organism>